<evidence type="ECO:0000256" key="1">
    <source>
        <dbReference type="ARBA" id="ARBA00022679"/>
    </source>
</evidence>
<evidence type="ECO:0000313" key="4">
    <source>
        <dbReference type="EMBL" id="TWD80405.1"/>
    </source>
</evidence>
<dbReference type="Pfam" id="PF00583">
    <property type="entry name" value="Acetyltransf_1"/>
    <property type="match status" value="1"/>
</dbReference>
<dbReference type="PANTHER" id="PTHR43420">
    <property type="entry name" value="ACETYLTRANSFERASE"/>
    <property type="match status" value="1"/>
</dbReference>
<keyword evidence="1 4" id="KW-0808">Transferase</keyword>
<evidence type="ECO:0000259" key="3">
    <source>
        <dbReference type="PROSITE" id="PS51186"/>
    </source>
</evidence>
<keyword evidence="5" id="KW-1185">Reference proteome</keyword>
<protein>
    <submittedName>
        <fullName evidence="4">Acetyltransferase (GNAT) family protein</fullName>
    </submittedName>
</protein>
<dbReference type="InterPro" id="IPR050680">
    <property type="entry name" value="YpeA/RimI_acetyltransf"/>
</dbReference>
<keyword evidence="2" id="KW-0012">Acyltransferase</keyword>
<accession>A0A561BNF9</accession>
<feature type="domain" description="N-acetyltransferase" evidence="3">
    <location>
        <begin position="20"/>
        <end position="154"/>
    </location>
</feature>
<dbReference type="CDD" id="cd04301">
    <property type="entry name" value="NAT_SF"/>
    <property type="match status" value="1"/>
</dbReference>
<evidence type="ECO:0000313" key="5">
    <source>
        <dbReference type="Proteomes" id="UP000318380"/>
    </source>
</evidence>
<dbReference type="OrthoDB" id="3381976at2"/>
<dbReference type="Gene3D" id="3.40.630.30">
    <property type="match status" value="1"/>
</dbReference>
<name>A0A561BNF9_9ACTN</name>
<organism evidence="4 5">
    <name type="scientific">Kribbella amoyensis</name>
    <dbReference type="NCBI Taxonomy" id="996641"/>
    <lineage>
        <taxon>Bacteria</taxon>
        <taxon>Bacillati</taxon>
        <taxon>Actinomycetota</taxon>
        <taxon>Actinomycetes</taxon>
        <taxon>Propionibacteriales</taxon>
        <taxon>Kribbellaceae</taxon>
        <taxon>Kribbella</taxon>
    </lineage>
</organism>
<gene>
    <name evidence="4" type="ORF">FB561_1480</name>
</gene>
<evidence type="ECO:0000256" key="2">
    <source>
        <dbReference type="ARBA" id="ARBA00023315"/>
    </source>
</evidence>
<dbReference type="PANTHER" id="PTHR43420:SF47">
    <property type="entry name" value="N-ACETYLTRANSFERASE DOMAIN-CONTAINING PROTEIN"/>
    <property type="match status" value="1"/>
</dbReference>
<dbReference type="PROSITE" id="PS51186">
    <property type="entry name" value="GNAT"/>
    <property type="match status" value="1"/>
</dbReference>
<dbReference type="InterPro" id="IPR016181">
    <property type="entry name" value="Acyl_CoA_acyltransferase"/>
</dbReference>
<dbReference type="SUPFAM" id="SSF55729">
    <property type="entry name" value="Acyl-CoA N-acyltransferases (Nat)"/>
    <property type="match status" value="1"/>
</dbReference>
<dbReference type="InterPro" id="IPR000182">
    <property type="entry name" value="GNAT_dom"/>
</dbReference>
<sequence length="154" mass="16895">MTTASALTLNPLTDAEFEVFLAHSITSFAASIGPARDLTPEDAARAAKEDFARILPDGRRTAGHLFWAAQDGSATIGHLWINTDPKPFVFGVEVDEQHRGKGYGRAIMLACEDECRRLGHRTIDLNVFGLNTTAINLYTSLGYTVTSQQMRKIL</sequence>
<dbReference type="AlphaFoldDB" id="A0A561BNF9"/>
<dbReference type="GO" id="GO:0016747">
    <property type="term" value="F:acyltransferase activity, transferring groups other than amino-acyl groups"/>
    <property type="evidence" value="ECO:0007669"/>
    <property type="project" value="InterPro"/>
</dbReference>
<dbReference type="EMBL" id="VIVK01000001">
    <property type="protein sequence ID" value="TWD80405.1"/>
    <property type="molecule type" value="Genomic_DNA"/>
</dbReference>
<dbReference type="Proteomes" id="UP000318380">
    <property type="component" value="Unassembled WGS sequence"/>
</dbReference>
<comment type="caution">
    <text evidence="4">The sequence shown here is derived from an EMBL/GenBank/DDBJ whole genome shotgun (WGS) entry which is preliminary data.</text>
</comment>
<dbReference type="RefSeq" id="WP_145804349.1">
    <property type="nucleotide sequence ID" value="NZ_VIVK01000001.1"/>
</dbReference>
<proteinExistence type="predicted"/>
<reference evidence="4 5" key="1">
    <citation type="submission" date="2019-06" db="EMBL/GenBank/DDBJ databases">
        <title>Sequencing the genomes of 1000 actinobacteria strains.</title>
        <authorList>
            <person name="Klenk H.-P."/>
        </authorList>
    </citation>
    <scope>NUCLEOTIDE SEQUENCE [LARGE SCALE GENOMIC DNA]</scope>
    <source>
        <strain evidence="4 5">DSM 24683</strain>
    </source>
</reference>